<dbReference type="PROSITE" id="PS00671">
    <property type="entry name" value="D_2_HYDROXYACID_DH_3"/>
    <property type="match status" value="1"/>
</dbReference>
<evidence type="ECO:0000256" key="1">
    <source>
        <dbReference type="ARBA" id="ARBA00005854"/>
    </source>
</evidence>
<dbReference type="GO" id="GO:0003714">
    <property type="term" value="F:transcription corepressor activity"/>
    <property type="evidence" value="ECO:0007669"/>
    <property type="project" value="InterPro"/>
</dbReference>
<dbReference type="GO" id="GO:0016616">
    <property type="term" value="F:oxidoreductase activity, acting on the CH-OH group of donors, NAD or NADP as acceptor"/>
    <property type="evidence" value="ECO:0007669"/>
    <property type="project" value="InterPro"/>
</dbReference>
<proteinExistence type="inferred from homology"/>
<dbReference type="SUPFAM" id="SSF52283">
    <property type="entry name" value="Formate/glycerate dehydrogenase catalytic domain-like"/>
    <property type="match status" value="1"/>
</dbReference>
<reference evidence="7 8" key="1">
    <citation type="submission" date="2016-10" db="EMBL/GenBank/DDBJ databases">
        <authorList>
            <person name="Varghese N."/>
            <person name="Submissions S."/>
        </authorList>
    </citation>
    <scope>NUCLEOTIDE SEQUENCE [LARGE SCALE GENOMIC DNA]</scope>
    <source>
        <strain evidence="7 8">LMG 22274</strain>
    </source>
</reference>
<keyword evidence="2 4" id="KW-0560">Oxidoreductase</keyword>
<keyword evidence="3" id="KW-0520">NAD</keyword>
<sequence>MESRSLEEDRGAPRKRVVVIDDGYGSYETEQRILAAVNADVVVLPCRGDAARVREVAADADALLVRESPVNAAAIAAMQRCRAIVRYGIGVDNVDLDAARDKRIYVVNVPDYGVEEVSDQALALLMAVARYTVRRDGAVRAGAWNVSREQKMYRIAGRTLGLVGYGRIARAFERKMRGMGVARVLVYDPFLDPAKTPGVECVDLDTLCAESDYISLHSPLTPDTRKLINAARLARMKPTTILVNTARGGLIDEAALIDALQRRAIFGAGLDVFENEPPRADHPLFACENAVLSDHTGWYSEDSVAELQTKAAQEVARVLGGDQPKHWVNPWSAV</sequence>
<dbReference type="RefSeq" id="WP_074983737.1">
    <property type="nucleotide sequence ID" value="NZ_CADFGN010000008.1"/>
</dbReference>
<organism evidence="7 8">
    <name type="scientific">Paraburkholderia tropica</name>
    <dbReference type="NCBI Taxonomy" id="92647"/>
    <lineage>
        <taxon>Bacteria</taxon>
        <taxon>Pseudomonadati</taxon>
        <taxon>Pseudomonadota</taxon>
        <taxon>Betaproteobacteria</taxon>
        <taxon>Burkholderiales</taxon>
        <taxon>Burkholderiaceae</taxon>
        <taxon>Paraburkholderia</taxon>
    </lineage>
</organism>
<dbReference type="InterPro" id="IPR006140">
    <property type="entry name" value="D-isomer_DH_NAD-bd"/>
</dbReference>
<dbReference type="InterPro" id="IPR029753">
    <property type="entry name" value="D-isomer_DH_CS"/>
</dbReference>
<dbReference type="SUPFAM" id="SSF51735">
    <property type="entry name" value="NAD(P)-binding Rossmann-fold domains"/>
    <property type="match status" value="1"/>
</dbReference>
<dbReference type="Gene3D" id="3.40.50.720">
    <property type="entry name" value="NAD(P)-binding Rossmann-like Domain"/>
    <property type="match status" value="2"/>
</dbReference>
<dbReference type="Pfam" id="PF02826">
    <property type="entry name" value="2-Hacid_dh_C"/>
    <property type="match status" value="1"/>
</dbReference>
<evidence type="ECO:0000256" key="4">
    <source>
        <dbReference type="RuleBase" id="RU003719"/>
    </source>
</evidence>
<dbReference type="FunFam" id="3.40.50.720:FF:000203">
    <property type="entry name" value="D-3-phosphoglycerate dehydrogenase (SerA)"/>
    <property type="match status" value="1"/>
</dbReference>
<evidence type="ECO:0000259" key="5">
    <source>
        <dbReference type="Pfam" id="PF00389"/>
    </source>
</evidence>
<dbReference type="InterPro" id="IPR043322">
    <property type="entry name" value="CtBP"/>
</dbReference>
<feature type="domain" description="D-isomer specific 2-hydroxyacid dehydrogenase catalytic" evidence="5">
    <location>
        <begin position="40"/>
        <end position="329"/>
    </location>
</feature>
<dbReference type="EMBL" id="FNZM01000007">
    <property type="protein sequence ID" value="SEJ71491.1"/>
    <property type="molecule type" value="Genomic_DNA"/>
</dbReference>
<evidence type="ECO:0000256" key="2">
    <source>
        <dbReference type="ARBA" id="ARBA00023002"/>
    </source>
</evidence>
<evidence type="ECO:0000313" key="8">
    <source>
        <dbReference type="Proteomes" id="UP000183529"/>
    </source>
</evidence>
<dbReference type="Pfam" id="PF00389">
    <property type="entry name" value="2-Hacid_dh"/>
    <property type="match status" value="1"/>
</dbReference>
<comment type="similarity">
    <text evidence="1 4">Belongs to the D-isomer specific 2-hydroxyacid dehydrogenase family.</text>
</comment>
<name>A0AAQ1GFZ6_9BURK</name>
<dbReference type="Proteomes" id="UP000183529">
    <property type="component" value="Unassembled WGS sequence"/>
</dbReference>
<dbReference type="InterPro" id="IPR050418">
    <property type="entry name" value="D-iso_2-hydroxyacid_DH_PdxB"/>
</dbReference>
<dbReference type="InterPro" id="IPR006139">
    <property type="entry name" value="D-isomer_2_OHA_DH_cat_dom"/>
</dbReference>
<dbReference type="AlphaFoldDB" id="A0AAQ1GFZ6"/>
<dbReference type="GO" id="GO:0051287">
    <property type="term" value="F:NAD binding"/>
    <property type="evidence" value="ECO:0007669"/>
    <property type="project" value="InterPro"/>
</dbReference>
<dbReference type="PANTHER" id="PTHR43761">
    <property type="entry name" value="D-ISOMER SPECIFIC 2-HYDROXYACID DEHYDROGENASE FAMILY PROTEIN (AFU_ORTHOLOGUE AFUA_1G13630)"/>
    <property type="match status" value="1"/>
</dbReference>
<evidence type="ECO:0000313" key="7">
    <source>
        <dbReference type="EMBL" id="SEJ71491.1"/>
    </source>
</evidence>
<evidence type="ECO:0000256" key="3">
    <source>
        <dbReference type="ARBA" id="ARBA00023027"/>
    </source>
</evidence>
<dbReference type="PANTHER" id="PTHR43761:SF1">
    <property type="entry name" value="D-ISOMER SPECIFIC 2-HYDROXYACID DEHYDROGENASE CATALYTIC DOMAIN-CONTAINING PROTEIN-RELATED"/>
    <property type="match status" value="1"/>
</dbReference>
<evidence type="ECO:0000259" key="6">
    <source>
        <dbReference type="Pfam" id="PF02826"/>
    </source>
</evidence>
<feature type="domain" description="D-isomer specific 2-hydroxyacid dehydrogenase NAD-binding" evidence="6">
    <location>
        <begin position="122"/>
        <end position="297"/>
    </location>
</feature>
<protein>
    <submittedName>
        <fullName evidence="7">D-3-phosphoglycerate dehydrogenase</fullName>
    </submittedName>
</protein>
<gene>
    <name evidence="7" type="ORF">SAMN05216550_107323</name>
</gene>
<dbReference type="InterPro" id="IPR036291">
    <property type="entry name" value="NAD(P)-bd_dom_sf"/>
</dbReference>
<comment type="caution">
    <text evidence="7">The sequence shown here is derived from an EMBL/GenBank/DDBJ whole genome shotgun (WGS) entry which is preliminary data.</text>
</comment>
<accession>A0AAQ1GFZ6</accession>
<dbReference type="CDD" id="cd05299">
    <property type="entry name" value="CtBP_dh"/>
    <property type="match status" value="1"/>
</dbReference>